<comment type="caution">
    <text evidence="4">The sequence shown here is derived from an EMBL/GenBank/DDBJ whole genome shotgun (WGS) entry which is preliminary data.</text>
</comment>
<name>A0A7W3PM12_9MICO</name>
<dbReference type="GO" id="GO:0008080">
    <property type="term" value="F:N-acetyltransferase activity"/>
    <property type="evidence" value="ECO:0007669"/>
    <property type="project" value="InterPro"/>
</dbReference>
<dbReference type="AlphaFoldDB" id="A0A7W3PM12"/>
<keyword evidence="2" id="KW-0012">Acyltransferase</keyword>
<keyword evidence="5" id="KW-1185">Reference proteome</keyword>
<sequence length="173" mass="18801">MTEMRRATLADLDAIMALEKASFPTDAWSAPMMREELASPHSFYLVLEGEAQPGESPVLEGYAGLRALSGSHDADVQTITVAAATRGKGLGRTLLRALLDEAGERGIRDVFLEVRADNPVGQSLYVSEGFVDIGRRPGYYQPDNVDAVVMKCEMAHWHRAGLRVEAEPGTIVT</sequence>
<reference evidence="4 5" key="1">
    <citation type="submission" date="2020-07" db="EMBL/GenBank/DDBJ databases">
        <title>Sequencing the genomes of 1000 actinobacteria strains.</title>
        <authorList>
            <person name="Klenk H.-P."/>
        </authorList>
    </citation>
    <scope>NUCLEOTIDE SEQUENCE [LARGE SCALE GENOMIC DNA]</scope>
    <source>
        <strain evidence="4 5">DSM 27576</strain>
    </source>
</reference>
<dbReference type="InterPro" id="IPR000182">
    <property type="entry name" value="GNAT_dom"/>
</dbReference>
<evidence type="ECO:0000313" key="4">
    <source>
        <dbReference type="EMBL" id="MBA8816733.1"/>
    </source>
</evidence>
<evidence type="ECO:0000313" key="5">
    <source>
        <dbReference type="Proteomes" id="UP000526083"/>
    </source>
</evidence>
<dbReference type="InterPro" id="IPR016181">
    <property type="entry name" value="Acyl_CoA_acyltransferase"/>
</dbReference>
<protein>
    <submittedName>
        <fullName evidence="4">Ribosomal-protein-alanine acetyltransferase</fullName>
    </submittedName>
</protein>
<organism evidence="4 5">
    <name type="scientific">Microbacterium halimionae</name>
    <dbReference type="NCBI Taxonomy" id="1526413"/>
    <lineage>
        <taxon>Bacteria</taxon>
        <taxon>Bacillati</taxon>
        <taxon>Actinomycetota</taxon>
        <taxon>Actinomycetes</taxon>
        <taxon>Micrococcales</taxon>
        <taxon>Microbacteriaceae</taxon>
        <taxon>Microbacterium</taxon>
    </lineage>
</organism>
<dbReference type="InterPro" id="IPR050832">
    <property type="entry name" value="Bact_Acetyltransf"/>
</dbReference>
<dbReference type="CDD" id="cd04301">
    <property type="entry name" value="NAT_SF"/>
    <property type="match status" value="1"/>
</dbReference>
<dbReference type="Gene3D" id="3.40.630.30">
    <property type="match status" value="1"/>
</dbReference>
<accession>A0A7W3PM12</accession>
<dbReference type="Proteomes" id="UP000526083">
    <property type="component" value="Unassembled WGS sequence"/>
</dbReference>
<gene>
    <name evidence="4" type="ORF">FHX48_001826</name>
</gene>
<keyword evidence="1 4" id="KW-0808">Transferase</keyword>
<dbReference type="RefSeq" id="WP_167046512.1">
    <property type="nucleotide sequence ID" value="NZ_JAAOZB010000001.1"/>
</dbReference>
<evidence type="ECO:0000256" key="2">
    <source>
        <dbReference type="ARBA" id="ARBA00023315"/>
    </source>
</evidence>
<dbReference type="InterPro" id="IPR006464">
    <property type="entry name" value="AcTrfase_RimI/Ard1"/>
</dbReference>
<evidence type="ECO:0000259" key="3">
    <source>
        <dbReference type="PROSITE" id="PS51186"/>
    </source>
</evidence>
<proteinExistence type="predicted"/>
<dbReference type="NCBIfam" id="TIGR01575">
    <property type="entry name" value="rimI"/>
    <property type="match status" value="1"/>
</dbReference>
<feature type="domain" description="N-acetyltransferase" evidence="3">
    <location>
        <begin position="2"/>
        <end position="155"/>
    </location>
</feature>
<dbReference type="PANTHER" id="PTHR43877">
    <property type="entry name" value="AMINOALKYLPHOSPHONATE N-ACETYLTRANSFERASE-RELATED-RELATED"/>
    <property type="match status" value="1"/>
</dbReference>
<dbReference type="Pfam" id="PF00583">
    <property type="entry name" value="Acetyltransf_1"/>
    <property type="match status" value="1"/>
</dbReference>
<dbReference type="EMBL" id="JACGWY010000003">
    <property type="protein sequence ID" value="MBA8816733.1"/>
    <property type="molecule type" value="Genomic_DNA"/>
</dbReference>
<evidence type="ECO:0000256" key="1">
    <source>
        <dbReference type="ARBA" id="ARBA00022679"/>
    </source>
</evidence>
<dbReference type="SUPFAM" id="SSF55729">
    <property type="entry name" value="Acyl-CoA N-acyltransferases (Nat)"/>
    <property type="match status" value="1"/>
</dbReference>
<dbReference type="PROSITE" id="PS51186">
    <property type="entry name" value="GNAT"/>
    <property type="match status" value="1"/>
</dbReference>